<evidence type="ECO:0000259" key="3">
    <source>
        <dbReference type="PROSITE" id="PS50994"/>
    </source>
</evidence>
<dbReference type="Pfam" id="PF13518">
    <property type="entry name" value="HTH_28"/>
    <property type="match status" value="1"/>
</dbReference>
<evidence type="ECO:0000313" key="4">
    <source>
        <dbReference type="EMBL" id="MBS4186232.1"/>
    </source>
</evidence>
<feature type="coiled-coil region" evidence="2">
    <location>
        <begin position="190"/>
        <end position="217"/>
    </location>
</feature>
<accession>A0A942YBY4</accession>
<dbReference type="InterPro" id="IPR010921">
    <property type="entry name" value="Trp_repressor/repl_initiator"/>
</dbReference>
<organism evidence="4">
    <name type="scientific">Neobacillus citreus</name>
    <dbReference type="NCBI Taxonomy" id="2833578"/>
    <lineage>
        <taxon>Bacteria</taxon>
        <taxon>Bacillati</taxon>
        <taxon>Bacillota</taxon>
        <taxon>Bacilli</taxon>
        <taxon>Bacillales</taxon>
        <taxon>Bacillaceae</taxon>
        <taxon>Neobacillus</taxon>
    </lineage>
</organism>
<dbReference type="EMBL" id="JAGYPE010000006">
    <property type="protein sequence ID" value="MBS4186232.1"/>
    <property type="molecule type" value="Genomic_DNA"/>
</dbReference>
<feature type="domain" description="Integrase catalytic" evidence="3">
    <location>
        <begin position="360"/>
        <end position="522"/>
    </location>
</feature>
<dbReference type="SUPFAM" id="SSF48295">
    <property type="entry name" value="TrpR-like"/>
    <property type="match status" value="3"/>
</dbReference>
<sequence>MAKSAYSAQEKLDLIITYQDRKTSVQVFCQQHKITEDTLNKWIYLYQTYGMDGLQGSNGWKRYSKNVKIAAVLDYLSGSYSMNEVVRKYEMSSRSLLKQWIRNYNDHRELKDTKRMNNSMIKGRSTTPEERLEIVMYCLQNEKNYHQASEHFNVSYQQVYQWVKKYEKEGEDGLQDNRGKRKAEPELTPEEKIQREMKRLEQENERLRAENAFLKKLGGTRKEAFKETSISQIRLTDKYIAIQELHEKEKFSLVLLCEIARIQRSSYYKWLNRTISENEKLNEEILEEIRRLYDKVDGIYGYRRMTMNLNRILTKTINHKRVYRLMRIAGIQSVIRRKGKKYKPSTPKHVAENILNREFNAEKPNEKWLTDVTEMKYGASNKAYLSAILDLYDGSIVGYVLGNHNNNPLVFRTLDLALDANPAAKPLFHSDRGFQYTSPSFKRKIEKAEMVQSMSRVGRCIDNGPMEAFWGTLKSEKYYLNKYSTFEELKKDIEEYIQFYNNDRLQKRLNGLSPLEYRANAA</sequence>
<name>A0A942YBY4_9BACI</name>
<evidence type="ECO:0000256" key="2">
    <source>
        <dbReference type="SAM" id="Coils"/>
    </source>
</evidence>
<gene>
    <name evidence="5" type="ORF">KHB02_003575</name>
    <name evidence="4" type="ORF">KHB02_33105</name>
</gene>
<dbReference type="InterPro" id="IPR036388">
    <property type="entry name" value="WH-like_DNA-bd_sf"/>
</dbReference>
<dbReference type="Proteomes" id="UP000677265">
    <property type="component" value="Unassembled WGS sequence"/>
</dbReference>
<dbReference type="Pfam" id="PF13333">
    <property type="entry name" value="rve_2"/>
    <property type="match status" value="1"/>
</dbReference>
<dbReference type="InterPro" id="IPR036397">
    <property type="entry name" value="RNaseH_sf"/>
</dbReference>
<dbReference type="Pfam" id="PF00665">
    <property type="entry name" value="rve"/>
    <property type="match status" value="1"/>
</dbReference>
<dbReference type="AlphaFoldDB" id="A0A942YBY4"/>
<dbReference type="EMBL" id="JAGYPE020000003">
    <property type="protein sequence ID" value="MCH6264603.1"/>
    <property type="molecule type" value="Genomic_DNA"/>
</dbReference>
<keyword evidence="2" id="KW-0175">Coiled coil</keyword>
<dbReference type="Pfam" id="PF13276">
    <property type="entry name" value="HTH_21"/>
    <property type="match status" value="1"/>
</dbReference>
<dbReference type="GO" id="GO:0015074">
    <property type="term" value="P:DNA integration"/>
    <property type="evidence" value="ECO:0007669"/>
    <property type="project" value="InterPro"/>
</dbReference>
<dbReference type="PANTHER" id="PTHR46889">
    <property type="entry name" value="TRANSPOSASE INSF FOR INSERTION SEQUENCE IS3B-RELATED"/>
    <property type="match status" value="1"/>
</dbReference>
<keyword evidence="6" id="KW-1185">Reference proteome</keyword>
<dbReference type="RefSeq" id="WP_213146015.1">
    <property type="nucleotide sequence ID" value="NZ_JAGYPE020000003.1"/>
</dbReference>
<dbReference type="InterPro" id="IPR050900">
    <property type="entry name" value="Transposase_IS3/IS150/IS904"/>
</dbReference>
<evidence type="ECO:0000313" key="6">
    <source>
        <dbReference type="Proteomes" id="UP000677265"/>
    </source>
</evidence>
<evidence type="ECO:0000256" key="1">
    <source>
        <dbReference type="ARBA" id="ARBA00002286"/>
    </source>
</evidence>
<dbReference type="NCBIfam" id="NF033516">
    <property type="entry name" value="transpos_IS3"/>
    <property type="match status" value="1"/>
</dbReference>
<dbReference type="Gene3D" id="1.10.10.10">
    <property type="entry name" value="Winged helix-like DNA-binding domain superfamily/Winged helix DNA-binding domain"/>
    <property type="match status" value="3"/>
</dbReference>
<evidence type="ECO:0000313" key="5">
    <source>
        <dbReference type="EMBL" id="MCH6264603.1"/>
    </source>
</evidence>
<dbReference type="InterPro" id="IPR001584">
    <property type="entry name" value="Integrase_cat-core"/>
</dbReference>
<dbReference type="InterPro" id="IPR025948">
    <property type="entry name" value="HTH-like_dom"/>
</dbReference>
<protein>
    <submittedName>
        <fullName evidence="4">IS3 family transposase</fullName>
    </submittedName>
</protein>
<dbReference type="InterPro" id="IPR048020">
    <property type="entry name" value="Transpos_IS3"/>
</dbReference>
<dbReference type="GO" id="GO:0043565">
    <property type="term" value="F:sequence-specific DNA binding"/>
    <property type="evidence" value="ECO:0007669"/>
    <property type="project" value="InterPro"/>
</dbReference>
<reference evidence="4" key="1">
    <citation type="submission" date="2021-05" db="EMBL/GenBank/DDBJ databases">
        <title>Novel Bacillus species.</title>
        <authorList>
            <person name="Liu G."/>
        </authorList>
    </citation>
    <scope>NUCLEOTIDE SEQUENCE</scope>
    <source>
        <strain evidence="4 6">FJAT-50051</strain>
    </source>
</reference>
<dbReference type="SUPFAM" id="SSF53098">
    <property type="entry name" value="Ribonuclease H-like"/>
    <property type="match status" value="1"/>
</dbReference>
<proteinExistence type="predicted"/>
<dbReference type="InterPro" id="IPR055247">
    <property type="entry name" value="InsJ-like_HTH"/>
</dbReference>
<comment type="function">
    <text evidence="1">Involved in the transposition of the insertion sequence.</text>
</comment>
<dbReference type="PROSITE" id="PS50994">
    <property type="entry name" value="INTEGRASE"/>
    <property type="match status" value="1"/>
</dbReference>
<dbReference type="Gene3D" id="3.30.420.10">
    <property type="entry name" value="Ribonuclease H-like superfamily/Ribonuclease H"/>
    <property type="match status" value="1"/>
</dbReference>
<comment type="caution">
    <text evidence="4">The sequence shown here is derived from an EMBL/GenBank/DDBJ whole genome shotgun (WGS) entry which is preliminary data.</text>
</comment>
<dbReference type="InterPro" id="IPR012337">
    <property type="entry name" value="RNaseH-like_sf"/>
</dbReference>
<dbReference type="PANTHER" id="PTHR46889:SF4">
    <property type="entry name" value="TRANSPOSASE INSO FOR INSERTION SEQUENCE ELEMENT IS911B-RELATED"/>
    <property type="match status" value="1"/>
</dbReference>